<sequence>MKERCFQEFFKKSPIAYSCHRAIFDNEGIPYDYEYLLLNEAFEDLLKIQGTDLINKTFYQVFPEGWEGEEQWKELVQNAVVDYTSAQFDIYRESIQKWIRVLVFPLCYELIGCIYHDVTTEYALNKETQKLEMELFRNNRSLLELTKKLEKKNRILNDLAIKDELTGLYNRHFLDQWIEKEMSRADRDHQPLSMIIFDLDHFKRVNDVWGHPVGDEVLKETANLANSLICDPDFLVRLGGEEFVIIMPGSSIQRALAVAETIRQTLEKYKYPIIGHLTASFGVAERMELESYYSWYKRSDKAMYRAKEGGRNRVYRSEDQDRLLNAPVNIKWKAEWESGNHMIDEQHRELVESANSLLYLFLAESEKGKIMPAVDKVLDRIIKHFQDEEQILVETGYPDYENHAEIHKTLLDKVFQFKKSYQAGDLKLAELFSFIVNDLIIGHIQNADTEFFPYTQNTQTKALELNNASY</sequence>
<dbReference type="Gene3D" id="1.20.120.50">
    <property type="entry name" value="Hemerythrin-like"/>
    <property type="match status" value="1"/>
</dbReference>
<dbReference type="Gene3D" id="3.30.450.20">
    <property type="entry name" value="PAS domain"/>
    <property type="match status" value="1"/>
</dbReference>
<accession>A0A072NJE2</accession>
<dbReference type="CDD" id="cd01949">
    <property type="entry name" value="GGDEF"/>
    <property type="match status" value="1"/>
</dbReference>
<evidence type="ECO:0000256" key="2">
    <source>
        <dbReference type="ARBA" id="ARBA00022723"/>
    </source>
</evidence>
<comment type="caution">
    <text evidence="5">The sequence shown here is derived from an EMBL/GenBank/DDBJ whole genome shotgun (WGS) entry which is preliminary data.</text>
</comment>
<dbReference type="CDD" id="cd12107">
    <property type="entry name" value="Hemerythrin"/>
    <property type="match status" value="1"/>
</dbReference>
<dbReference type="NCBIfam" id="NF033749">
    <property type="entry name" value="bact_hemeryth"/>
    <property type="match status" value="1"/>
</dbReference>
<dbReference type="PROSITE" id="PS50887">
    <property type="entry name" value="GGDEF"/>
    <property type="match status" value="1"/>
</dbReference>
<dbReference type="GO" id="GO:0046872">
    <property type="term" value="F:metal ion binding"/>
    <property type="evidence" value="ECO:0007669"/>
    <property type="project" value="UniProtKB-KW"/>
</dbReference>
<comment type="similarity">
    <text evidence="1">Belongs to the hemerythrin family.</text>
</comment>
<reference evidence="5 6" key="1">
    <citation type="submission" date="2014-04" db="EMBL/GenBank/DDBJ databases">
        <title>Draft genome sequence of Bacillus azotoformans MEV2011, a (co-) denitrifying strain unable to grow in the presence of oxygen.</title>
        <authorList>
            <person name="Nielsen M."/>
            <person name="Schreiber L."/>
            <person name="Finster K."/>
            <person name="Schramm A."/>
        </authorList>
    </citation>
    <scope>NUCLEOTIDE SEQUENCE [LARGE SCALE GENOMIC DNA]</scope>
    <source>
        <strain evidence="5 6">MEV2011</strain>
    </source>
</reference>
<dbReference type="GO" id="GO:0052621">
    <property type="term" value="F:diguanylate cyclase activity"/>
    <property type="evidence" value="ECO:0007669"/>
    <property type="project" value="TreeGrafter"/>
</dbReference>
<dbReference type="InterPro" id="IPR050469">
    <property type="entry name" value="Diguanylate_Cyclase"/>
</dbReference>
<proteinExistence type="inferred from homology"/>
<dbReference type="PANTHER" id="PTHR45138:SF9">
    <property type="entry name" value="DIGUANYLATE CYCLASE DGCM-RELATED"/>
    <property type="match status" value="1"/>
</dbReference>
<dbReference type="NCBIfam" id="TIGR02481">
    <property type="entry name" value="hemeryth_dom"/>
    <property type="match status" value="1"/>
</dbReference>
<feature type="domain" description="GGDEF" evidence="4">
    <location>
        <begin position="190"/>
        <end position="319"/>
    </location>
</feature>
<dbReference type="InterPro" id="IPR035938">
    <property type="entry name" value="Hemerythrin-like_sf"/>
</dbReference>
<dbReference type="InterPro" id="IPR000160">
    <property type="entry name" value="GGDEF_dom"/>
</dbReference>
<evidence type="ECO:0000313" key="6">
    <source>
        <dbReference type="Proteomes" id="UP000027936"/>
    </source>
</evidence>
<evidence type="ECO:0000313" key="5">
    <source>
        <dbReference type="EMBL" id="KEF37819.1"/>
    </source>
</evidence>
<dbReference type="PATRIC" id="fig|1348973.3.peg.2756"/>
<dbReference type="Pfam" id="PF00990">
    <property type="entry name" value="GGDEF"/>
    <property type="match status" value="1"/>
</dbReference>
<gene>
    <name evidence="5" type="ORF">M670_02850</name>
</gene>
<dbReference type="AlphaFoldDB" id="A0A072NJE2"/>
<dbReference type="SMART" id="SM00267">
    <property type="entry name" value="GGDEF"/>
    <property type="match status" value="1"/>
</dbReference>
<name>A0A072NJE2_SCHAZ</name>
<protein>
    <submittedName>
        <fullName evidence="5">Diguanylate cyclase (GGDEF) domain-containing protein,hemerythrin-like metal-binding domain-containing protein</fullName>
    </submittedName>
</protein>
<dbReference type="PANTHER" id="PTHR45138">
    <property type="entry name" value="REGULATORY COMPONENTS OF SENSORY TRANSDUCTION SYSTEM"/>
    <property type="match status" value="1"/>
</dbReference>
<dbReference type="InterPro" id="IPR043128">
    <property type="entry name" value="Rev_trsase/Diguanyl_cyclase"/>
</dbReference>
<dbReference type="InterPro" id="IPR012827">
    <property type="entry name" value="Hemerythrin_metal-bd"/>
</dbReference>
<dbReference type="EMBL" id="JJRY01000011">
    <property type="protein sequence ID" value="KEF37819.1"/>
    <property type="molecule type" value="Genomic_DNA"/>
</dbReference>
<dbReference type="RefSeq" id="WP_035196285.1">
    <property type="nucleotide sequence ID" value="NZ_JJRY01000011.1"/>
</dbReference>
<dbReference type="FunFam" id="3.30.70.270:FF:000001">
    <property type="entry name" value="Diguanylate cyclase domain protein"/>
    <property type="match status" value="1"/>
</dbReference>
<dbReference type="InterPro" id="IPR029787">
    <property type="entry name" value="Nucleotide_cyclase"/>
</dbReference>
<evidence type="ECO:0000259" key="4">
    <source>
        <dbReference type="PROSITE" id="PS50887"/>
    </source>
</evidence>
<dbReference type="InterPro" id="IPR012312">
    <property type="entry name" value="Hemerythrin-like"/>
</dbReference>
<dbReference type="NCBIfam" id="TIGR00254">
    <property type="entry name" value="GGDEF"/>
    <property type="match status" value="1"/>
</dbReference>
<keyword evidence="3" id="KW-0408">Iron</keyword>
<dbReference type="Pfam" id="PF01814">
    <property type="entry name" value="Hemerythrin"/>
    <property type="match status" value="1"/>
</dbReference>
<dbReference type="SUPFAM" id="SSF47188">
    <property type="entry name" value="Hemerythrin-like"/>
    <property type="match status" value="1"/>
</dbReference>
<dbReference type="Proteomes" id="UP000027936">
    <property type="component" value="Unassembled WGS sequence"/>
</dbReference>
<evidence type="ECO:0000256" key="1">
    <source>
        <dbReference type="ARBA" id="ARBA00010587"/>
    </source>
</evidence>
<dbReference type="SUPFAM" id="SSF55073">
    <property type="entry name" value="Nucleotide cyclase"/>
    <property type="match status" value="1"/>
</dbReference>
<evidence type="ECO:0000256" key="3">
    <source>
        <dbReference type="ARBA" id="ARBA00023004"/>
    </source>
</evidence>
<organism evidence="5 6">
    <name type="scientific">Schinkia azotoformans MEV2011</name>
    <dbReference type="NCBI Taxonomy" id="1348973"/>
    <lineage>
        <taxon>Bacteria</taxon>
        <taxon>Bacillati</taxon>
        <taxon>Bacillota</taxon>
        <taxon>Bacilli</taxon>
        <taxon>Bacillales</taxon>
        <taxon>Bacillaceae</taxon>
        <taxon>Calidifontibacillus/Schinkia group</taxon>
        <taxon>Schinkia</taxon>
    </lineage>
</organism>
<keyword evidence="2" id="KW-0479">Metal-binding</keyword>
<dbReference type="PROSITE" id="PS00550">
    <property type="entry name" value="HEMERYTHRINS"/>
    <property type="match status" value="1"/>
</dbReference>
<dbReference type="Gene3D" id="3.30.70.270">
    <property type="match status" value="1"/>
</dbReference>
<dbReference type="OrthoDB" id="9759607at2"/>
<dbReference type="InterPro" id="IPR016131">
    <property type="entry name" value="Haemerythrin_Fe_BS"/>
</dbReference>